<sequence length="931" mass="101524">MQLSTAFVLIFAFATVITAKAFSPSLAPIIVRSPYLNAWANLTSENSKPNRWPTFWTGNRLLGWAGFIRVDDNVYEWFGETMKGLPFNWTEGQKHDRATLNDLLITPTRTVYIMTAGTVQFNVTFLSPIEPDDVVLQSFPFGYVFVDVASSNGAAPRVQVFSDLTGEWLSSSSDNRIQWDTSISPIISHTAQLSSRGTLKESNEMPDDAVLYYATIPGDGVTWQTGGHPLRGLFWAHGSLNNTKDTAFRNIRNNWPVFAFSHDLGPVTGTKSIVCAIGLTRDPVTGPVLGSSGLDLRPYWSTRYKSVDEGVCSKFLSYVQLLIPFELQTFLTDADNAKGRAVKLDERIQAEALKVSPLYNDLVSLATRQTFAGVETAVGPSPDSIYMFMKDVGSSTRVNPIETLYASFPAFLYINSTWCRYLLEPLLQYHSSSHYDKSYAAPDLGSSYPVTGGELDVNDTRSVDGKSHPRAQQTREFSSQLVPDTSAMLIMTWAHARFSGQQGLLSTYYPTLQKWAEYLISSNAVNPSGTQTADGLDMSNSTNLAIRAIIGLRSMAEISNTIGKGDDASKYQNQASLWVESWKTQAFSSGHLTSTYGASDSWGLTYNLYADKLLGMNLVSNDIYHAQDEFYTSRALSSDKFGFPFDSNKADGEVKSQWTLLTAATTNDAGVRDALIKSVHQKAIDISSAAAFATSYNSQDGKVRSGRASPAQGAVYGLLALNLESKLPGLSGYSDRGTNTGAIVGGVVGGLAVLALFLLGLLFCYRGRKITQPHGYGECKGPLAASFIHGGNHSGHPLSNSLSSQLPESTALLLTDFSPRPENQISSNRHDGVGGSDGSSGGQGKIASQFQSHNLGRMANQAPPPQRSNHAHFRGNSPSSYIADRNILPTSTLVGGESSEISHLHREIVDLRRDIEEMQSRTMYESPPQYI</sequence>
<keyword evidence="3" id="KW-0732">Signal</keyword>
<name>A0ABR2ZKB9_9AGAR</name>
<keyword evidence="2" id="KW-0472">Membrane</keyword>
<dbReference type="Pfam" id="PF17168">
    <property type="entry name" value="DUF5127"/>
    <property type="match status" value="1"/>
</dbReference>
<feature type="signal peptide" evidence="3">
    <location>
        <begin position="1"/>
        <end position="21"/>
    </location>
</feature>
<feature type="chain" id="PRO_5047325454" description="DUF1793-domain-containing protein" evidence="3">
    <location>
        <begin position="22"/>
        <end position="931"/>
    </location>
</feature>
<feature type="compositionally biased region" description="Basic and acidic residues" evidence="1">
    <location>
        <begin position="458"/>
        <end position="467"/>
    </location>
</feature>
<evidence type="ECO:0000259" key="4">
    <source>
        <dbReference type="Pfam" id="PF16335"/>
    </source>
</evidence>
<evidence type="ECO:0008006" key="8">
    <source>
        <dbReference type="Google" id="ProtNLM"/>
    </source>
</evidence>
<dbReference type="InterPro" id="IPR032514">
    <property type="entry name" value="GtaA_central"/>
</dbReference>
<dbReference type="Proteomes" id="UP001437256">
    <property type="component" value="Unassembled WGS sequence"/>
</dbReference>
<evidence type="ECO:0000256" key="2">
    <source>
        <dbReference type="SAM" id="Phobius"/>
    </source>
</evidence>
<dbReference type="EMBL" id="JBBXMP010000129">
    <property type="protein sequence ID" value="KAL0061627.1"/>
    <property type="molecule type" value="Genomic_DNA"/>
</dbReference>
<dbReference type="InterPro" id="IPR008928">
    <property type="entry name" value="6-hairpin_glycosidase_sf"/>
</dbReference>
<dbReference type="InterPro" id="IPR012341">
    <property type="entry name" value="6hp_glycosidase-like_sf"/>
</dbReference>
<feature type="region of interest" description="Disordered" evidence="1">
    <location>
        <begin position="819"/>
        <end position="878"/>
    </location>
</feature>
<feature type="transmembrane region" description="Helical" evidence="2">
    <location>
        <begin position="743"/>
        <end position="765"/>
    </location>
</feature>
<keyword evidence="2" id="KW-0812">Transmembrane</keyword>
<dbReference type="Pfam" id="PF16335">
    <property type="entry name" value="GtaA_6_Hairpin"/>
    <property type="match status" value="1"/>
</dbReference>
<dbReference type="InterPro" id="IPR052743">
    <property type="entry name" value="Glutaminase_GtaA"/>
</dbReference>
<evidence type="ECO:0000259" key="5">
    <source>
        <dbReference type="Pfam" id="PF17168"/>
    </source>
</evidence>
<dbReference type="Gene3D" id="1.50.10.10">
    <property type="match status" value="1"/>
</dbReference>
<keyword evidence="7" id="KW-1185">Reference proteome</keyword>
<dbReference type="PANTHER" id="PTHR31987:SF1">
    <property type="entry name" value="GLUTAMINASE A"/>
    <property type="match status" value="1"/>
</dbReference>
<feature type="compositionally biased region" description="Polar residues" evidence="1">
    <location>
        <begin position="470"/>
        <end position="479"/>
    </location>
</feature>
<organism evidence="6 7">
    <name type="scientific">Marasmius tenuissimus</name>
    <dbReference type="NCBI Taxonomy" id="585030"/>
    <lineage>
        <taxon>Eukaryota</taxon>
        <taxon>Fungi</taxon>
        <taxon>Dikarya</taxon>
        <taxon>Basidiomycota</taxon>
        <taxon>Agaricomycotina</taxon>
        <taxon>Agaricomycetes</taxon>
        <taxon>Agaricomycetidae</taxon>
        <taxon>Agaricales</taxon>
        <taxon>Marasmiineae</taxon>
        <taxon>Marasmiaceae</taxon>
        <taxon>Marasmius</taxon>
    </lineage>
</organism>
<dbReference type="SUPFAM" id="SSF48208">
    <property type="entry name" value="Six-hairpin glycosidases"/>
    <property type="match status" value="1"/>
</dbReference>
<gene>
    <name evidence="6" type="ORF">AAF712_011544</name>
</gene>
<evidence type="ECO:0000256" key="3">
    <source>
        <dbReference type="SAM" id="SignalP"/>
    </source>
</evidence>
<feature type="domain" description="Glutaminase A N-terminal" evidence="5">
    <location>
        <begin position="108"/>
        <end position="350"/>
    </location>
</feature>
<keyword evidence="2" id="KW-1133">Transmembrane helix</keyword>
<feature type="compositionally biased region" description="Gly residues" evidence="1">
    <location>
        <begin position="833"/>
        <end position="844"/>
    </location>
</feature>
<feature type="region of interest" description="Disordered" evidence="1">
    <location>
        <begin position="455"/>
        <end position="479"/>
    </location>
</feature>
<feature type="domain" description="Glutaminase A central" evidence="4">
    <location>
        <begin position="358"/>
        <end position="718"/>
    </location>
</feature>
<comment type="caution">
    <text evidence="6">The sequence shown here is derived from an EMBL/GenBank/DDBJ whole genome shotgun (WGS) entry which is preliminary data.</text>
</comment>
<protein>
    <recommendedName>
        <fullName evidence="8">DUF1793-domain-containing protein</fullName>
    </recommendedName>
</protein>
<dbReference type="InterPro" id="IPR033433">
    <property type="entry name" value="GtaA_N"/>
</dbReference>
<evidence type="ECO:0000313" key="6">
    <source>
        <dbReference type="EMBL" id="KAL0061627.1"/>
    </source>
</evidence>
<evidence type="ECO:0000256" key="1">
    <source>
        <dbReference type="SAM" id="MobiDB-lite"/>
    </source>
</evidence>
<proteinExistence type="predicted"/>
<evidence type="ECO:0000313" key="7">
    <source>
        <dbReference type="Proteomes" id="UP001437256"/>
    </source>
</evidence>
<accession>A0ABR2ZKB9</accession>
<reference evidence="6 7" key="1">
    <citation type="submission" date="2024-05" db="EMBL/GenBank/DDBJ databases">
        <title>A draft genome resource for the thread blight pathogen Marasmius tenuissimus strain MS-2.</title>
        <authorList>
            <person name="Yulfo-Soto G.E."/>
            <person name="Baruah I.K."/>
            <person name="Amoako-Attah I."/>
            <person name="Bukari Y."/>
            <person name="Meinhardt L.W."/>
            <person name="Bailey B.A."/>
            <person name="Cohen S.P."/>
        </authorList>
    </citation>
    <scope>NUCLEOTIDE SEQUENCE [LARGE SCALE GENOMIC DNA]</scope>
    <source>
        <strain evidence="6 7">MS-2</strain>
    </source>
</reference>
<dbReference type="PANTHER" id="PTHR31987">
    <property type="entry name" value="GLUTAMINASE A-RELATED"/>
    <property type="match status" value="1"/>
</dbReference>